<dbReference type="InterPro" id="IPR036282">
    <property type="entry name" value="Glutathione-S-Trfase_C_sf"/>
</dbReference>
<feature type="region of interest" description="Disordered" evidence="2">
    <location>
        <begin position="308"/>
        <end position="345"/>
    </location>
</feature>
<evidence type="ECO:0000259" key="4">
    <source>
        <dbReference type="Pfam" id="PF17172"/>
    </source>
</evidence>
<dbReference type="PANTHER" id="PTHR12289:SF76">
    <property type="entry name" value="FAILED AXON CONNECTIONS HOMOLOG"/>
    <property type="match status" value="1"/>
</dbReference>
<dbReference type="Pfam" id="PF17171">
    <property type="entry name" value="GST_C_6"/>
    <property type="match status" value="1"/>
</dbReference>
<dbReference type="SFLD" id="SFLDG01200">
    <property type="entry name" value="SUF1.1"/>
    <property type="match status" value="1"/>
</dbReference>
<dbReference type="InterPro" id="IPR050931">
    <property type="entry name" value="Mito_Protein_Transport_Metaxin"/>
</dbReference>
<dbReference type="InterPro" id="IPR036249">
    <property type="entry name" value="Thioredoxin-like_sf"/>
</dbReference>
<evidence type="ECO:0008006" key="8">
    <source>
        <dbReference type="Google" id="ProtNLM"/>
    </source>
</evidence>
<dbReference type="EMBL" id="JABFDY010000020">
    <property type="protein sequence ID" value="KAF7692771.1"/>
    <property type="molecule type" value="Genomic_DNA"/>
</dbReference>
<dbReference type="SFLD" id="SFLDS00019">
    <property type="entry name" value="Glutathione_Transferase_(cytos"/>
    <property type="match status" value="1"/>
</dbReference>
<reference evidence="6" key="1">
    <citation type="submission" date="2020-08" db="EMBL/GenBank/DDBJ databases">
        <title>Chromosome-level assembly of Southern catfish (Silurus meridionalis) provides insights into visual adaptation to the nocturnal and benthic lifestyles.</title>
        <authorList>
            <person name="Zhang Y."/>
            <person name="Wang D."/>
            <person name="Peng Z."/>
        </authorList>
    </citation>
    <scope>NUCLEOTIDE SEQUENCE</scope>
    <source>
        <strain evidence="6">SWU-2019-XX</strain>
        <tissue evidence="6">Muscle</tissue>
    </source>
</reference>
<evidence type="ECO:0000259" key="5">
    <source>
        <dbReference type="Pfam" id="PF19333"/>
    </source>
</evidence>
<dbReference type="SFLD" id="SFLDG01180">
    <property type="entry name" value="SUF1"/>
    <property type="match status" value="1"/>
</dbReference>
<accession>A0A8T0AM57</accession>
<dbReference type="InterPro" id="IPR012336">
    <property type="entry name" value="Thioredoxin-like_fold"/>
</dbReference>
<feature type="domain" description="Metaxin glutathione S-transferase" evidence="3">
    <location>
        <begin position="206"/>
        <end position="268"/>
    </location>
</feature>
<dbReference type="OrthoDB" id="5809458at2759"/>
<dbReference type="InterPro" id="IPR026928">
    <property type="entry name" value="FAX/IsoI-like"/>
</dbReference>
<organism evidence="6 7">
    <name type="scientific">Silurus meridionalis</name>
    <name type="common">Southern catfish</name>
    <name type="synonym">Silurus soldatovi meridionalis</name>
    <dbReference type="NCBI Taxonomy" id="175797"/>
    <lineage>
        <taxon>Eukaryota</taxon>
        <taxon>Metazoa</taxon>
        <taxon>Chordata</taxon>
        <taxon>Craniata</taxon>
        <taxon>Vertebrata</taxon>
        <taxon>Euteleostomi</taxon>
        <taxon>Actinopterygii</taxon>
        <taxon>Neopterygii</taxon>
        <taxon>Teleostei</taxon>
        <taxon>Ostariophysi</taxon>
        <taxon>Siluriformes</taxon>
        <taxon>Siluridae</taxon>
        <taxon>Silurus</taxon>
    </lineage>
</organism>
<dbReference type="Proteomes" id="UP000606274">
    <property type="component" value="Unassembled WGS sequence"/>
</dbReference>
<sequence>MMIAAWMSDSWWRKTLYVSGGALLAAAAYIFYELLSIKEEQELDSTDSIILHQFSRPAVSPSLYPFCLKIETYLRMVDLPYQTYFDGRLSAQSTMPWIEYNHERVSGTEFIIEFLEKKLGVSLNRSLSAEDKAIAHTITKMVEEHLHWTLAYCQWVENVEETRHMLSVCDLLQWSVCELNGSLVKREMFCHGIGHFNSHLIHTLLERDLRSLSTLLGDKKYIMGSKLSSVDAAVFGHLAQAMWTLPGSRPEQLIKGELPNLARYCERIRHKFWPEWVLDYEDLCSEPFTDVYKQHGLFSCADTFEDMDTQSPSHKCSPDTDRSGRSLSDSDIEVDQSDAELKFEA</sequence>
<feature type="domain" description="Thioredoxin-like fold" evidence="4">
    <location>
        <begin position="65"/>
        <end position="157"/>
    </location>
</feature>
<dbReference type="AlphaFoldDB" id="A0A8T0AM57"/>
<dbReference type="Pfam" id="PF17172">
    <property type="entry name" value="GST_N_4"/>
    <property type="match status" value="1"/>
</dbReference>
<evidence type="ECO:0000313" key="7">
    <source>
        <dbReference type="Proteomes" id="UP000606274"/>
    </source>
</evidence>
<dbReference type="PANTHER" id="PTHR12289">
    <property type="entry name" value="METAXIN RELATED"/>
    <property type="match status" value="1"/>
</dbReference>
<evidence type="ECO:0000256" key="2">
    <source>
        <dbReference type="SAM" id="MobiDB-lite"/>
    </source>
</evidence>
<keyword evidence="7" id="KW-1185">Reference proteome</keyword>
<name>A0A8T0AM57_SILME</name>
<dbReference type="InterPro" id="IPR033468">
    <property type="entry name" value="Metaxin_GST"/>
</dbReference>
<dbReference type="Gene3D" id="1.20.1050.10">
    <property type="match status" value="1"/>
</dbReference>
<dbReference type="Pfam" id="PF19333">
    <property type="entry name" value="FAXC_N"/>
    <property type="match status" value="1"/>
</dbReference>
<gene>
    <name evidence="6" type="ORF">HF521_010381</name>
</gene>
<comment type="caution">
    <text evidence="6">The sequence shown here is derived from an EMBL/GenBank/DDBJ whole genome shotgun (WGS) entry which is preliminary data.</text>
</comment>
<dbReference type="GO" id="GO:0005737">
    <property type="term" value="C:cytoplasm"/>
    <property type="evidence" value="ECO:0007669"/>
    <property type="project" value="TreeGrafter"/>
</dbReference>
<comment type="similarity">
    <text evidence="1">Belongs to the FAX family.</text>
</comment>
<proteinExistence type="inferred from homology"/>
<evidence type="ECO:0000313" key="6">
    <source>
        <dbReference type="EMBL" id="KAF7692771.1"/>
    </source>
</evidence>
<dbReference type="InterPro" id="IPR045796">
    <property type="entry name" value="FAXC_N"/>
</dbReference>
<evidence type="ECO:0000259" key="3">
    <source>
        <dbReference type="Pfam" id="PF17171"/>
    </source>
</evidence>
<dbReference type="SUPFAM" id="SSF47616">
    <property type="entry name" value="GST C-terminal domain-like"/>
    <property type="match status" value="1"/>
</dbReference>
<evidence type="ECO:0000256" key="1">
    <source>
        <dbReference type="ARBA" id="ARBA00006475"/>
    </source>
</evidence>
<protein>
    <recommendedName>
        <fullName evidence="8">Failed axon connections homolog</fullName>
    </recommendedName>
</protein>
<dbReference type="InterPro" id="IPR040079">
    <property type="entry name" value="Glutathione_S-Trfase"/>
</dbReference>
<dbReference type="CDD" id="cd03193">
    <property type="entry name" value="GST_C_Metaxin"/>
    <property type="match status" value="1"/>
</dbReference>
<feature type="domain" description="Failed axon connections homolog N-terminal" evidence="5">
    <location>
        <begin position="2"/>
        <end position="55"/>
    </location>
</feature>
<dbReference type="SUPFAM" id="SSF52833">
    <property type="entry name" value="Thioredoxin-like"/>
    <property type="match status" value="1"/>
</dbReference>